<name>A0A7S1TYL7_9STRA</name>
<organism evidence="2">
    <name type="scientific">Phaeomonas parva</name>
    <dbReference type="NCBI Taxonomy" id="124430"/>
    <lineage>
        <taxon>Eukaryota</taxon>
        <taxon>Sar</taxon>
        <taxon>Stramenopiles</taxon>
        <taxon>Ochrophyta</taxon>
        <taxon>Pinguiophyceae</taxon>
        <taxon>Pinguiochrysidales</taxon>
        <taxon>Pinguiochrysidaceae</taxon>
        <taxon>Phaeomonas</taxon>
    </lineage>
</organism>
<dbReference type="EMBL" id="HBGJ01015429">
    <property type="protein sequence ID" value="CAD9251585.1"/>
    <property type="molecule type" value="Transcribed_RNA"/>
</dbReference>
<dbReference type="AlphaFoldDB" id="A0A7S1TYL7"/>
<evidence type="ECO:0000256" key="1">
    <source>
        <dbReference type="SAM" id="MobiDB-lite"/>
    </source>
</evidence>
<feature type="region of interest" description="Disordered" evidence="1">
    <location>
        <begin position="173"/>
        <end position="205"/>
    </location>
</feature>
<sequence length="205" mass="23322">MSTPGADNARLQKGVERVRDVLRQLDDLLYMVRQHDYSGRLPSLKNTTSRKNLTEEEEEEQQPQRLVEQLNKYVSSLAYLDQNRDLFDGVVVPEALVYRVSGCSVDGDAAKPTPRPDRDINTNPEAFTVSELQRAENAVKHMEKRVAYMEMLEAAVHKAVAVDVPGVDIAFPPREKIPREQQPNADANPRPRKKLRFKSSKREAQ</sequence>
<feature type="compositionally biased region" description="Basic residues" evidence="1">
    <location>
        <begin position="190"/>
        <end position="199"/>
    </location>
</feature>
<reference evidence="2" key="1">
    <citation type="submission" date="2021-01" db="EMBL/GenBank/DDBJ databases">
        <authorList>
            <person name="Corre E."/>
            <person name="Pelletier E."/>
            <person name="Niang G."/>
            <person name="Scheremetjew M."/>
            <person name="Finn R."/>
            <person name="Kale V."/>
            <person name="Holt S."/>
            <person name="Cochrane G."/>
            <person name="Meng A."/>
            <person name="Brown T."/>
            <person name="Cohen L."/>
        </authorList>
    </citation>
    <scope>NUCLEOTIDE SEQUENCE</scope>
    <source>
        <strain evidence="2">CCMP2877</strain>
    </source>
</reference>
<protein>
    <submittedName>
        <fullName evidence="2">Uncharacterized protein</fullName>
    </submittedName>
</protein>
<gene>
    <name evidence="2" type="ORF">PPAR1163_LOCUS9947</name>
</gene>
<feature type="region of interest" description="Disordered" evidence="1">
    <location>
        <begin position="40"/>
        <end position="63"/>
    </location>
</feature>
<proteinExistence type="predicted"/>
<accession>A0A7S1TYL7</accession>
<evidence type="ECO:0000313" key="2">
    <source>
        <dbReference type="EMBL" id="CAD9251585.1"/>
    </source>
</evidence>